<dbReference type="Pfam" id="PF10996">
    <property type="entry name" value="Beta-Casp"/>
    <property type="match status" value="1"/>
</dbReference>
<dbReference type="InterPro" id="IPR036866">
    <property type="entry name" value="RibonucZ/Hydroxyglut_hydro"/>
</dbReference>
<dbReference type="CDD" id="cd16295">
    <property type="entry name" value="TTHA0252-CPSF-like_MBL-fold"/>
    <property type="match status" value="1"/>
</dbReference>
<protein>
    <submittedName>
        <fullName evidence="4">MBL fold hydrolase</fullName>
    </submittedName>
</protein>
<sequence>MDAPRITFLGAADTVTGSRYLVETDEVRILVDCGLFQGYKVLRERNREPFPVRPASIDAVVLTHAHLDHTGYLPALVRDGFDGRIYATPGTVALCGVLLPDSGRLLEEEAGWAREKRFSRHKSPTPLYTEVDANVALRSFHAQPFDTPFEPAGGVTARFSAAGHITGAAQVTLEAGGVSFHFSGDLGRPSDPLMRAPEPPPAVDVLVVESTYGDRAHPQSDPEAELGAVIRRVVGRGGVVIIPAFAVGRAESILFHLSRLRDRGEIPEVPVYLNSPMALEATAIARTHPEEHRHSAEEAERMATLAIPVRTVDESIALNRRSGPMIIVSASGMLSGGRVLHHVVRFGPDSRNAIVLSGYQAGGTRGADLAAGARVLRIFGRDVPIEAEVVDIGTLSAHADADEVLAWLRRAERPPRLTFVTHGEPSAADTLRRRIKHELGWDVRVPEHREEVDVLAAIEGSVGRSG</sequence>
<feature type="domain" description="Beta-Casp" evidence="3">
    <location>
        <begin position="250"/>
        <end position="369"/>
    </location>
</feature>
<dbReference type="PANTHER" id="PTHR11203:SF37">
    <property type="entry name" value="INTEGRATOR COMPLEX SUBUNIT 11"/>
    <property type="match status" value="1"/>
</dbReference>
<dbReference type="InterPro" id="IPR050698">
    <property type="entry name" value="MBL"/>
</dbReference>
<dbReference type="GO" id="GO:0016787">
    <property type="term" value="F:hydrolase activity"/>
    <property type="evidence" value="ECO:0007669"/>
    <property type="project" value="UniProtKB-KW"/>
</dbReference>
<evidence type="ECO:0000313" key="5">
    <source>
        <dbReference type="Proteomes" id="UP000617531"/>
    </source>
</evidence>
<dbReference type="EMBL" id="BNAI01000001">
    <property type="protein sequence ID" value="GHF08551.1"/>
    <property type="molecule type" value="Genomic_DNA"/>
</dbReference>
<dbReference type="Gene3D" id="3.40.50.10890">
    <property type="match status" value="1"/>
</dbReference>
<evidence type="ECO:0000259" key="2">
    <source>
        <dbReference type="SMART" id="SM00849"/>
    </source>
</evidence>
<dbReference type="AlphaFoldDB" id="A0A8J3LZ18"/>
<comment type="caution">
    <text evidence="4">The sequence shown here is derived from an EMBL/GenBank/DDBJ whole genome shotgun (WGS) entry which is preliminary data.</text>
</comment>
<proteinExistence type="predicted"/>
<dbReference type="Pfam" id="PF07521">
    <property type="entry name" value="RMMBL"/>
    <property type="match status" value="1"/>
</dbReference>
<reference evidence="4" key="2">
    <citation type="submission" date="2020-09" db="EMBL/GenBank/DDBJ databases">
        <authorList>
            <person name="Sun Q."/>
            <person name="Zhou Y."/>
        </authorList>
    </citation>
    <scope>NUCLEOTIDE SEQUENCE</scope>
    <source>
        <strain evidence="4">CGMCC 1.16548</strain>
    </source>
</reference>
<dbReference type="Pfam" id="PF12706">
    <property type="entry name" value="Lactamase_B_2"/>
    <property type="match status" value="1"/>
</dbReference>
<dbReference type="GO" id="GO:0004521">
    <property type="term" value="F:RNA endonuclease activity"/>
    <property type="evidence" value="ECO:0007669"/>
    <property type="project" value="TreeGrafter"/>
</dbReference>
<dbReference type="InterPro" id="IPR001279">
    <property type="entry name" value="Metallo-B-lactamas"/>
</dbReference>
<dbReference type="SMART" id="SM01027">
    <property type="entry name" value="Beta-Casp"/>
    <property type="match status" value="1"/>
</dbReference>
<reference evidence="4" key="1">
    <citation type="journal article" date="2014" name="Int. J. Syst. Evol. Microbiol.">
        <title>Complete genome sequence of Corynebacterium casei LMG S-19264T (=DSM 44701T), isolated from a smear-ripened cheese.</title>
        <authorList>
            <consortium name="US DOE Joint Genome Institute (JGI-PGF)"/>
            <person name="Walter F."/>
            <person name="Albersmeier A."/>
            <person name="Kalinowski J."/>
            <person name="Ruckert C."/>
        </authorList>
    </citation>
    <scope>NUCLEOTIDE SEQUENCE</scope>
    <source>
        <strain evidence="4">CGMCC 1.16548</strain>
    </source>
</reference>
<name>A0A8J3LZ18_9MICO</name>
<dbReference type="InterPro" id="IPR011108">
    <property type="entry name" value="RMMBL"/>
</dbReference>
<keyword evidence="1 4" id="KW-0378">Hydrolase</keyword>
<evidence type="ECO:0000313" key="4">
    <source>
        <dbReference type="EMBL" id="GHF08551.1"/>
    </source>
</evidence>
<dbReference type="InterPro" id="IPR022712">
    <property type="entry name" value="Beta_Casp"/>
</dbReference>
<evidence type="ECO:0000256" key="1">
    <source>
        <dbReference type="ARBA" id="ARBA00022801"/>
    </source>
</evidence>
<dbReference type="Proteomes" id="UP000617531">
    <property type="component" value="Unassembled WGS sequence"/>
</dbReference>
<gene>
    <name evidence="4" type="ORF">GCM10011600_06750</name>
</gene>
<dbReference type="RefSeq" id="WP_191281937.1">
    <property type="nucleotide sequence ID" value="NZ_BNAI01000001.1"/>
</dbReference>
<dbReference type="Gene3D" id="3.60.15.10">
    <property type="entry name" value="Ribonuclease Z/Hydroxyacylglutathione hydrolase-like"/>
    <property type="match status" value="1"/>
</dbReference>
<feature type="domain" description="Metallo-beta-lactamase" evidence="2">
    <location>
        <begin position="16"/>
        <end position="238"/>
    </location>
</feature>
<keyword evidence="5" id="KW-1185">Reference proteome</keyword>
<organism evidence="4 5">
    <name type="scientific">Pseudolysinimonas yzui</name>
    <dbReference type="NCBI Taxonomy" id="2708254"/>
    <lineage>
        <taxon>Bacteria</taxon>
        <taxon>Bacillati</taxon>
        <taxon>Actinomycetota</taxon>
        <taxon>Actinomycetes</taxon>
        <taxon>Micrococcales</taxon>
        <taxon>Microbacteriaceae</taxon>
        <taxon>Pseudolysinimonas</taxon>
    </lineage>
</organism>
<dbReference type="SUPFAM" id="SSF56281">
    <property type="entry name" value="Metallo-hydrolase/oxidoreductase"/>
    <property type="match status" value="1"/>
</dbReference>
<dbReference type="PANTHER" id="PTHR11203">
    <property type="entry name" value="CLEAVAGE AND POLYADENYLATION SPECIFICITY FACTOR FAMILY MEMBER"/>
    <property type="match status" value="1"/>
</dbReference>
<evidence type="ECO:0000259" key="3">
    <source>
        <dbReference type="SMART" id="SM01027"/>
    </source>
</evidence>
<accession>A0A8J3LZ18</accession>
<dbReference type="SMART" id="SM00849">
    <property type="entry name" value="Lactamase_B"/>
    <property type="match status" value="1"/>
</dbReference>